<dbReference type="STRING" id="1416806.CAL12_21040"/>
<evidence type="ECO:0000256" key="3">
    <source>
        <dbReference type="ARBA" id="ARBA00022475"/>
    </source>
</evidence>
<dbReference type="PANTHER" id="PTHR43045">
    <property type="entry name" value="SHIKIMATE TRANSPORTER"/>
    <property type="match status" value="1"/>
</dbReference>
<feature type="transmembrane region" description="Helical" evidence="7">
    <location>
        <begin position="90"/>
        <end position="109"/>
    </location>
</feature>
<keyword evidence="5 7" id="KW-1133">Transmembrane helix</keyword>
<dbReference type="PROSITE" id="PS50850">
    <property type="entry name" value="MFS"/>
    <property type="match status" value="1"/>
</dbReference>
<dbReference type="RefSeq" id="WP_086066397.1">
    <property type="nucleotide sequence ID" value="NZ_CP021108.1"/>
</dbReference>
<dbReference type="OrthoDB" id="6766492at2"/>
<dbReference type="AlphaFoldDB" id="A0A1W6YPM6"/>
<dbReference type="Pfam" id="PF00083">
    <property type="entry name" value="Sugar_tr"/>
    <property type="match status" value="1"/>
</dbReference>
<keyword evidence="4 7" id="KW-0812">Transmembrane</keyword>
<evidence type="ECO:0000256" key="5">
    <source>
        <dbReference type="ARBA" id="ARBA00022989"/>
    </source>
</evidence>
<dbReference type="GO" id="GO:0022857">
    <property type="term" value="F:transmembrane transporter activity"/>
    <property type="evidence" value="ECO:0007669"/>
    <property type="project" value="InterPro"/>
</dbReference>
<dbReference type="PANTHER" id="PTHR43045:SF7">
    <property type="entry name" value="MAJOR FACILITATOR SUPERFAMILY TRANSPORTER"/>
    <property type="match status" value="1"/>
</dbReference>
<dbReference type="InterPro" id="IPR005829">
    <property type="entry name" value="Sugar_transporter_CS"/>
</dbReference>
<comment type="subcellular location">
    <subcellularLocation>
        <location evidence="1">Cell membrane</location>
        <topology evidence="1">Multi-pass membrane protein</topology>
    </subcellularLocation>
</comment>
<protein>
    <submittedName>
        <fullName evidence="9">MFS transporter</fullName>
    </submittedName>
</protein>
<accession>A0A1W6YPM6</accession>
<evidence type="ECO:0000256" key="1">
    <source>
        <dbReference type="ARBA" id="ARBA00004651"/>
    </source>
</evidence>
<evidence type="ECO:0000256" key="2">
    <source>
        <dbReference type="ARBA" id="ARBA00022448"/>
    </source>
</evidence>
<keyword evidence="6 7" id="KW-0472">Membrane</keyword>
<reference evidence="9 10" key="1">
    <citation type="submission" date="2017-05" db="EMBL/GenBank/DDBJ databases">
        <title>Complete and WGS of Bordetella genogroups.</title>
        <authorList>
            <person name="Spilker T."/>
            <person name="LiPuma J."/>
        </authorList>
    </citation>
    <scope>NUCLEOTIDE SEQUENCE [LARGE SCALE GENOMIC DNA]</scope>
    <source>
        <strain evidence="9 10">AU19157</strain>
    </source>
</reference>
<feature type="transmembrane region" description="Helical" evidence="7">
    <location>
        <begin position="190"/>
        <end position="209"/>
    </location>
</feature>
<evidence type="ECO:0000313" key="9">
    <source>
        <dbReference type="EMBL" id="ARP83056.1"/>
    </source>
</evidence>
<proteinExistence type="predicted"/>
<keyword evidence="3" id="KW-1003">Cell membrane</keyword>
<feature type="transmembrane region" description="Helical" evidence="7">
    <location>
        <begin position="503"/>
        <end position="525"/>
    </location>
</feature>
<dbReference type="EMBL" id="CP021108">
    <property type="protein sequence ID" value="ARP83056.1"/>
    <property type="molecule type" value="Genomic_DNA"/>
</dbReference>
<feature type="transmembrane region" description="Helical" evidence="7">
    <location>
        <begin position="247"/>
        <end position="268"/>
    </location>
</feature>
<organism evidence="9 10">
    <name type="scientific">Bordetella genomosp. 8</name>
    <dbReference type="NCBI Taxonomy" id="1416806"/>
    <lineage>
        <taxon>Bacteria</taxon>
        <taxon>Pseudomonadati</taxon>
        <taxon>Pseudomonadota</taxon>
        <taxon>Betaproteobacteria</taxon>
        <taxon>Burkholderiales</taxon>
        <taxon>Alcaligenaceae</taxon>
        <taxon>Bordetella</taxon>
    </lineage>
</organism>
<name>A0A1W6YPM6_9BORD</name>
<dbReference type="InterPro" id="IPR036259">
    <property type="entry name" value="MFS_trans_sf"/>
</dbReference>
<dbReference type="GO" id="GO:0005886">
    <property type="term" value="C:plasma membrane"/>
    <property type="evidence" value="ECO:0007669"/>
    <property type="project" value="UniProtKB-SubCell"/>
</dbReference>
<feature type="transmembrane region" description="Helical" evidence="7">
    <location>
        <begin position="158"/>
        <end position="178"/>
    </location>
</feature>
<dbReference type="PROSITE" id="PS00217">
    <property type="entry name" value="SUGAR_TRANSPORT_2"/>
    <property type="match status" value="1"/>
</dbReference>
<feature type="transmembrane region" description="Helical" evidence="7">
    <location>
        <begin position="280"/>
        <end position="301"/>
    </location>
</feature>
<evidence type="ECO:0000256" key="7">
    <source>
        <dbReference type="SAM" id="Phobius"/>
    </source>
</evidence>
<evidence type="ECO:0000256" key="4">
    <source>
        <dbReference type="ARBA" id="ARBA00022692"/>
    </source>
</evidence>
<dbReference type="Proteomes" id="UP000194151">
    <property type="component" value="Chromosome"/>
</dbReference>
<sequence length="545" mass="58664">MNPAMGQQSGDAARQSRRVIVGSTLGTLFEWYDFFLYGALASVFSAQFFGALSGASAYLFALIAFGVGFAVRPIGALIFGRLGDRIGRKYTFLITIILMGASTFCVGLLPNYSQIGIWAPILLLAMRVLQGLGLGGEYGGAAIYVAEHAPAGKRGRDTSWIQMTGAGGAILSLGVVFLCREIFGTAFDDWAWRIPFLLSGLMLAISIYIRTKLHESPVFAAMKAEGKTSKAPVREAFGSWTNIKAMLIALFGLVMGTTTVLYTGQTYVFFFLNRTLHVDIGTTSIIVSAALVLTLPMIWIAGAVSDHIGRKKVILTGCFLAAVTFMPLFHGVTHYANPGLEQAAATAPVMLRAAPAQCGVQFDLLGTNPPITECDKVKESLAKLGVPYTNQHDDSADRPVISVGSKTIIGFDPVAMQAALREAGYSQKADPARVDIPMLILLVFIMCCFFAMVYAPLAAALVEMFPARVRYTALSFPYHVGNGIFGGFFPAAAFAMVTMTGDIYFGVWYPIVFAAVSVVVGGIWLHEKVHEEPSLPVSETRLSRT</sequence>
<evidence type="ECO:0000259" key="8">
    <source>
        <dbReference type="PROSITE" id="PS50850"/>
    </source>
</evidence>
<dbReference type="InterPro" id="IPR020846">
    <property type="entry name" value="MFS_dom"/>
</dbReference>
<feature type="transmembrane region" description="Helical" evidence="7">
    <location>
        <begin position="436"/>
        <end position="462"/>
    </location>
</feature>
<dbReference type="PROSITE" id="PS00216">
    <property type="entry name" value="SUGAR_TRANSPORT_1"/>
    <property type="match status" value="1"/>
</dbReference>
<feature type="transmembrane region" description="Helical" evidence="7">
    <location>
        <begin position="474"/>
        <end position="497"/>
    </location>
</feature>
<dbReference type="Gene3D" id="1.20.1250.20">
    <property type="entry name" value="MFS general substrate transporter like domains"/>
    <property type="match status" value="2"/>
</dbReference>
<keyword evidence="2" id="KW-0813">Transport</keyword>
<feature type="transmembrane region" description="Helical" evidence="7">
    <location>
        <begin position="58"/>
        <end position="78"/>
    </location>
</feature>
<feature type="transmembrane region" description="Helical" evidence="7">
    <location>
        <begin position="313"/>
        <end position="332"/>
    </location>
</feature>
<evidence type="ECO:0000313" key="10">
    <source>
        <dbReference type="Proteomes" id="UP000194151"/>
    </source>
</evidence>
<evidence type="ECO:0000256" key="6">
    <source>
        <dbReference type="ARBA" id="ARBA00023136"/>
    </source>
</evidence>
<dbReference type="SUPFAM" id="SSF103473">
    <property type="entry name" value="MFS general substrate transporter"/>
    <property type="match status" value="1"/>
</dbReference>
<gene>
    <name evidence="9" type="ORF">CAL12_21040</name>
</gene>
<dbReference type="InterPro" id="IPR005828">
    <property type="entry name" value="MFS_sugar_transport-like"/>
</dbReference>
<dbReference type="KEGG" id="bgv:CAL12_21040"/>
<feature type="domain" description="Major facilitator superfamily (MFS) profile" evidence="8">
    <location>
        <begin position="19"/>
        <end position="533"/>
    </location>
</feature>
<keyword evidence="10" id="KW-1185">Reference proteome</keyword>